<organism evidence="4 5">
    <name type="scientific">Tetradesmus obliquus</name>
    <name type="common">Green alga</name>
    <name type="synonym">Acutodesmus obliquus</name>
    <dbReference type="NCBI Taxonomy" id="3088"/>
    <lineage>
        <taxon>Eukaryota</taxon>
        <taxon>Viridiplantae</taxon>
        <taxon>Chlorophyta</taxon>
        <taxon>core chlorophytes</taxon>
        <taxon>Chlorophyceae</taxon>
        <taxon>CS clade</taxon>
        <taxon>Sphaeropleales</taxon>
        <taxon>Scenedesmaceae</taxon>
        <taxon>Tetradesmus</taxon>
    </lineage>
</organism>
<accession>A0A383VDZ6</accession>
<dbReference type="PANTHER" id="PTHR13271:SF154">
    <property type="entry name" value="GRIP DOMAIN-CONTAINING PROTEIN"/>
    <property type="match status" value="1"/>
</dbReference>
<dbReference type="InterPro" id="IPR046341">
    <property type="entry name" value="SET_dom_sf"/>
</dbReference>
<dbReference type="STRING" id="3088.A0A383VDZ6"/>
<keyword evidence="1" id="KW-0175">Coiled coil</keyword>
<evidence type="ECO:0000259" key="3">
    <source>
        <dbReference type="PROSITE" id="PS50280"/>
    </source>
</evidence>
<sequence length="599" mass="64274">MLTSRFKSRASGFLASPASQCDISRLRCSIRASSSAAGSAANSAPGSAQSQGSRNAKSVSSSSTALSIVPWAISNGIQFAKIKPAVFGSTQERGVVATFDIGRNECICSVPAKAALRTYPGCSPALGVAADMWQQLPWYAQLALVLLSELQQGKSSKFADYSALLPEQVDVPALWSEEELQQLRCPYFIEQVQQQRQQWAGLAQQLQPALSAARITQQQLLWALSVTRSRAFAAPYAAAPLSLAPKALAAAQVVAAAAWLAAGPAAAAGVELLGVAAAAGAWFTLQQQLQSQQQQHAICPLLDFFNHDGREQSECELDVWSNAFRVVSTQQWRQGQQVFISYGQSSSDVLLRLYGFVEQGNVHERYLVRSLPDVLVKQELASAAAAANSVELAEVAFTRQGIPAAAAAALERACRQQQPSASSTLEGITPFAALSSAARSACAEAVRLELQLLGADQQTLAHDQSVLQAVQQLPAKQQELEAGQARLQERQAELQQLQEQLEQWQQQQQQQQEEAEAGAAEGSEDGEGRHAAEGEEQQAAWIEVVAAAAAEVEGMQQQVAALQQQVADWQQLLAGQKLLAVQFRLEKQQLLEGLLAQLG</sequence>
<protein>
    <recommendedName>
        <fullName evidence="3">SET domain-containing protein</fullName>
    </recommendedName>
</protein>
<gene>
    <name evidence="4" type="ORF">BQ4739_LOCUS3740</name>
</gene>
<feature type="region of interest" description="Disordered" evidence="2">
    <location>
        <begin position="37"/>
        <end position="56"/>
    </location>
</feature>
<dbReference type="PANTHER" id="PTHR13271">
    <property type="entry name" value="UNCHARACTERIZED PUTATIVE METHYLTRANSFERASE"/>
    <property type="match status" value="1"/>
</dbReference>
<dbReference type="AlphaFoldDB" id="A0A383VDZ6"/>
<evidence type="ECO:0000313" key="5">
    <source>
        <dbReference type="Proteomes" id="UP000256970"/>
    </source>
</evidence>
<feature type="region of interest" description="Disordered" evidence="2">
    <location>
        <begin position="505"/>
        <end position="535"/>
    </location>
</feature>
<feature type="compositionally biased region" description="Low complexity" evidence="2">
    <location>
        <begin position="505"/>
        <end position="521"/>
    </location>
</feature>
<evidence type="ECO:0000256" key="1">
    <source>
        <dbReference type="SAM" id="Coils"/>
    </source>
</evidence>
<dbReference type="SUPFAM" id="SSF82199">
    <property type="entry name" value="SET domain"/>
    <property type="match status" value="1"/>
</dbReference>
<feature type="coiled-coil region" evidence="1">
    <location>
        <begin position="545"/>
        <end position="572"/>
    </location>
</feature>
<dbReference type="PROSITE" id="PS50280">
    <property type="entry name" value="SET"/>
    <property type="match status" value="1"/>
</dbReference>
<dbReference type="Proteomes" id="UP000256970">
    <property type="component" value="Unassembled WGS sequence"/>
</dbReference>
<dbReference type="InterPro" id="IPR001214">
    <property type="entry name" value="SET_dom"/>
</dbReference>
<proteinExistence type="predicted"/>
<evidence type="ECO:0000256" key="2">
    <source>
        <dbReference type="SAM" id="MobiDB-lite"/>
    </source>
</evidence>
<dbReference type="CDD" id="cd10527">
    <property type="entry name" value="SET_LSMT"/>
    <property type="match status" value="1"/>
</dbReference>
<dbReference type="InterPro" id="IPR050600">
    <property type="entry name" value="SETD3_SETD6_MTase"/>
</dbReference>
<evidence type="ECO:0000313" key="4">
    <source>
        <dbReference type="EMBL" id="SZX63183.1"/>
    </source>
</evidence>
<dbReference type="Pfam" id="PF00856">
    <property type="entry name" value="SET"/>
    <property type="match status" value="1"/>
</dbReference>
<feature type="domain" description="SET" evidence="3">
    <location>
        <begin position="75"/>
        <end position="343"/>
    </location>
</feature>
<dbReference type="EMBL" id="FNXT01000286">
    <property type="protein sequence ID" value="SZX63183.1"/>
    <property type="molecule type" value="Genomic_DNA"/>
</dbReference>
<dbReference type="GO" id="GO:0016279">
    <property type="term" value="F:protein-lysine N-methyltransferase activity"/>
    <property type="evidence" value="ECO:0007669"/>
    <property type="project" value="TreeGrafter"/>
</dbReference>
<reference evidence="4 5" key="1">
    <citation type="submission" date="2016-10" db="EMBL/GenBank/DDBJ databases">
        <authorList>
            <person name="Cai Z."/>
        </authorList>
    </citation>
    <scope>NUCLEOTIDE SEQUENCE [LARGE SCALE GENOMIC DNA]</scope>
</reference>
<name>A0A383VDZ6_TETOB</name>
<keyword evidence="5" id="KW-1185">Reference proteome</keyword>
<dbReference type="Gene3D" id="3.90.1410.10">
    <property type="entry name" value="set domain protein methyltransferase, domain 1"/>
    <property type="match status" value="1"/>
</dbReference>